<proteinExistence type="predicted"/>
<accession>A0A934QYI7</accession>
<comment type="caution">
    <text evidence="2">The sequence shown here is derived from an EMBL/GenBank/DDBJ whole genome shotgun (WGS) entry which is preliminary data.</text>
</comment>
<gene>
    <name evidence="2" type="ORF">JHE00_31090</name>
</gene>
<keyword evidence="3" id="KW-1185">Reference proteome</keyword>
<sequence length="130" mass="14230">MTGRRQAVADVPAQHERSVRTTVRLSSAPAGAGTVDTAGPVNARAVPSDELRETARLLDECDRSLRLTRFSLHHATVEDGIVLLRDWMLAAADDLEGITDPPVNALDADVYEPHRRLVELAREIASRLAR</sequence>
<evidence type="ECO:0000313" key="3">
    <source>
        <dbReference type="Proteomes" id="UP000635245"/>
    </source>
</evidence>
<reference evidence="2" key="1">
    <citation type="submission" date="2020-12" db="EMBL/GenBank/DDBJ databases">
        <title>Prauserella sp. ASG 168, a novel actinomycete isolated from cave rock.</title>
        <authorList>
            <person name="Suriyachadkun C."/>
        </authorList>
    </citation>
    <scope>NUCLEOTIDE SEQUENCE</scope>
    <source>
        <strain evidence="2">ASG 168</strain>
    </source>
</reference>
<feature type="region of interest" description="Disordered" evidence="1">
    <location>
        <begin position="22"/>
        <end position="42"/>
    </location>
</feature>
<evidence type="ECO:0000256" key="1">
    <source>
        <dbReference type="SAM" id="MobiDB-lite"/>
    </source>
</evidence>
<protein>
    <submittedName>
        <fullName evidence="2">Uncharacterized protein</fullName>
    </submittedName>
</protein>
<dbReference type="RefSeq" id="WP_200325052.1">
    <property type="nucleotide sequence ID" value="NZ_JAENJH010000011.1"/>
</dbReference>
<evidence type="ECO:0000313" key="2">
    <source>
        <dbReference type="EMBL" id="MBK1788796.1"/>
    </source>
</evidence>
<dbReference type="Proteomes" id="UP000635245">
    <property type="component" value="Unassembled WGS sequence"/>
</dbReference>
<name>A0A934QYI7_9PSEU</name>
<dbReference type="AlphaFoldDB" id="A0A934QYI7"/>
<dbReference type="EMBL" id="JAENJH010000011">
    <property type="protein sequence ID" value="MBK1788796.1"/>
    <property type="molecule type" value="Genomic_DNA"/>
</dbReference>
<organism evidence="2 3">
    <name type="scientific">Prauserella cavernicola</name>
    <dbReference type="NCBI Taxonomy" id="2800127"/>
    <lineage>
        <taxon>Bacteria</taxon>
        <taxon>Bacillati</taxon>
        <taxon>Actinomycetota</taxon>
        <taxon>Actinomycetes</taxon>
        <taxon>Pseudonocardiales</taxon>
        <taxon>Pseudonocardiaceae</taxon>
        <taxon>Prauserella</taxon>
    </lineage>
</organism>